<evidence type="ECO:0000256" key="4">
    <source>
        <dbReference type="PIRSR" id="PIRSR000188-1"/>
    </source>
</evidence>
<comment type="similarity">
    <text evidence="1">Belongs to the Glu/Leu/Phe/Val dehydrogenases family.</text>
</comment>
<evidence type="ECO:0000313" key="8">
    <source>
        <dbReference type="Proteomes" id="UP000533476"/>
    </source>
</evidence>
<feature type="binding site" evidence="5">
    <location>
        <begin position="177"/>
        <end position="182"/>
    </location>
    <ligand>
        <name>NAD(+)</name>
        <dbReference type="ChEBI" id="CHEBI:57540"/>
    </ligand>
</feature>
<dbReference type="Pfam" id="PF00208">
    <property type="entry name" value="ELFV_dehydrog"/>
    <property type="match status" value="1"/>
</dbReference>
<dbReference type="InterPro" id="IPR046346">
    <property type="entry name" value="Aminoacid_DH-like_N_sf"/>
</dbReference>
<dbReference type="CDD" id="cd01075">
    <property type="entry name" value="NAD_bind_Leu_Phe_Val_DH"/>
    <property type="match status" value="1"/>
</dbReference>
<dbReference type="PANTHER" id="PTHR42722:SF1">
    <property type="entry name" value="VALINE DEHYDROGENASE"/>
    <property type="match status" value="1"/>
</dbReference>
<keyword evidence="3 5" id="KW-0520">NAD</keyword>
<evidence type="ECO:0000256" key="5">
    <source>
        <dbReference type="PIRSR" id="PIRSR000188-2"/>
    </source>
</evidence>
<evidence type="ECO:0000256" key="1">
    <source>
        <dbReference type="ARBA" id="ARBA00006382"/>
    </source>
</evidence>
<dbReference type="PANTHER" id="PTHR42722">
    <property type="entry name" value="LEUCINE DEHYDROGENASE"/>
    <property type="match status" value="1"/>
</dbReference>
<dbReference type="Gene3D" id="3.40.50.10860">
    <property type="entry name" value="Leucine Dehydrogenase, chain A, domain 1"/>
    <property type="match status" value="1"/>
</dbReference>
<sequence length="361" mass="39449">MNIFDEMEKYGHEELVFWYDKTTGLKAIVGIHDTTLGPALGGCRMWPYQKEDDAITDVLRLSRGMTYKNAAMGLDLGGGKSVIWADSRTDKNEALLRAFGRLIESLGGRYITAEDVGISADDMAVVARETRFVGGLKETSGDPSPATALGVLEGMKAACQMVYGSTSLQGKRVALQGLGHVGMLLAGMLRDEGAQLTVTDIHPEETRAKAESLGAAWVEPEEIYGVEADIFAPCALGAILNDDTIPQLKVRIVAGSANNQLKEPRHGLELMRRNIVYVPDYVINGGGVVNVADEFQPGGYHADRAYARVRQIGRQVGEILDRAQEEKIPSQDAADRLAETRIHTLGRVQTTYVPHGRRRRR</sequence>
<keyword evidence="8" id="KW-1185">Reference proteome</keyword>
<gene>
    <name evidence="7" type="ORF">HIJ39_02040</name>
</gene>
<dbReference type="FunFam" id="3.40.50.10860:FF:000010">
    <property type="entry name" value="Leucine dehydrogenase"/>
    <property type="match status" value="1"/>
</dbReference>
<dbReference type="InterPro" id="IPR006097">
    <property type="entry name" value="Glu/Leu/Phe/Val/Trp_DH_dimer"/>
</dbReference>
<evidence type="ECO:0000256" key="3">
    <source>
        <dbReference type="ARBA" id="ARBA00023027"/>
    </source>
</evidence>
<evidence type="ECO:0000313" key="7">
    <source>
        <dbReference type="EMBL" id="NMP21139.1"/>
    </source>
</evidence>
<feature type="active site" description="Proton donor/acceptor" evidence="4">
    <location>
        <position position="80"/>
    </location>
</feature>
<dbReference type="InterPro" id="IPR016211">
    <property type="entry name" value="Glu/Phe/Leu/Val/Trp_DH_bac/arc"/>
</dbReference>
<dbReference type="GO" id="GO:0006520">
    <property type="term" value="P:amino acid metabolic process"/>
    <property type="evidence" value="ECO:0007669"/>
    <property type="project" value="InterPro"/>
</dbReference>
<dbReference type="InterPro" id="IPR036291">
    <property type="entry name" value="NAD(P)-bd_dom_sf"/>
</dbReference>
<feature type="domain" description="Glutamate/phenylalanine/leucine/valine/L-tryptophan dehydrogenase C-terminal" evidence="6">
    <location>
        <begin position="141"/>
        <end position="350"/>
    </location>
</feature>
<evidence type="ECO:0000256" key="2">
    <source>
        <dbReference type="ARBA" id="ARBA00023002"/>
    </source>
</evidence>
<dbReference type="Gene3D" id="3.40.50.720">
    <property type="entry name" value="NAD(P)-binding Rossmann-like Domain"/>
    <property type="match status" value="1"/>
</dbReference>
<dbReference type="SUPFAM" id="SSF53223">
    <property type="entry name" value="Aminoacid dehydrogenase-like, N-terminal domain"/>
    <property type="match status" value="1"/>
</dbReference>
<reference evidence="7 8" key="1">
    <citation type="submission" date="2020-04" db="EMBL/GenBank/DDBJ databases">
        <authorList>
            <person name="Zhang R."/>
            <person name="Schippers A."/>
        </authorList>
    </citation>
    <scope>NUCLEOTIDE SEQUENCE [LARGE SCALE GENOMIC DNA]</scope>
    <source>
        <strain evidence="7 8">DSM 109850</strain>
    </source>
</reference>
<evidence type="ECO:0000259" key="6">
    <source>
        <dbReference type="SMART" id="SM00839"/>
    </source>
</evidence>
<dbReference type="RefSeq" id="WP_169096174.1">
    <property type="nucleotide sequence ID" value="NZ_JABBVZ010000004.1"/>
</dbReference>
<organism evidence="7 8">
    <name type="scientific">Sulfobacillus harzensis</name>
    <dbReference type="NCBI Taxonomy" id="2729629"/>
    <lineage>
        <taxon>Bacteria</taxon>
        <taxon>Bacillati</taxon>
        <taxon>Bacillota</taxon>
        <taxon>Clostridia</taxon>
        <taxon>Eubacteriales</taxon>
        <taxon>Clostridiales Family XVII. Incertae Sedis</taxon>
        <taxon>Sulfobacillus</taxon>
    </lineage>
</organism>
<dbReference type="InterPro" id="IPR006096">
    <property type="entry name" value="Glu/Leu/Phe/Val/Trp_DH_C"/>
</dbReference>
<name>A0A7Y0Q2G5_9FIRM</name>
<dbReference type="Pfam" id="PF02812">
    <property type="entry name" value="ELFV_dehydrog_N"/>
    <property type="match status" value="1"/>
</dbReference>
<dbReference type="PIRSF" id="PIRSF000188">
    <property type="entry name" value="Phe_leu_dh"/>
    <property type="match status" value="1"/>
</dbReference>
<dbReference type="SUPFAM" id="SSF51735">
    <property type="entry name" value="NAD(P)-binding Rossmann-fold domains"/>
    <property type="match status" value="1"/>
</dbReference>
<proteinExistence type="inferred from homology"/>
<protein>
    <submittedName>
        <fullName evidence="7">Glu/Leu/Phe/Val dehydrogenase</fullName>
    </submittedName>
</protein>
<dbReference type="AlphaFoldDB" id="A0A7Y0Q2G5"/>
<dbReference type="EMBL" id="JABBVZ010000004">
    <property type="protein sequence ID" value="NMP21139.1"/>
    <property type="molecule type" value="Genomic_DNA"/>
</dbReference>
<dbReference type="Proteomes" id="UP000533476">
    <property type="component" value="Unassembled WGS sequence"/>
</dbReference>
<keyword evidence="2" id="KW-0560">Oxidoreductase</keyword>
<dbReference type="SMART" id="SM00839">
    <property type="entry name" value="ELFV_dehydrog"/>
    <property type="match status" value="1"/>
</dbReference>
<comment type="caution">
    <text evidence="7">The sequence shown here is derived from an EMBL/GenBank/DDBJ whole genome shotgun (WGS) entry which is preliminary data.</text>
</comment>
<accession>A0A7Y0Q2G5</accession>
<dbReference type="GO" id="GO:0000166">
    <property type="term" value="F:nucleotide binding"/>
    <property type="evidence" value="ECO:0007669"/>
    <property type="project" value="UniProtKB-KW"/>
</dbReference>
<keyword evidence="5" id="KW-0547">Nucleotide-binding</keyword>
<dbReference type="GO" id="GO:0016639">
    <property type="term" value="F:oxidoreductase activity, acting on the CH-NH2 group of donors, NAD or NADP as acceptor"/>
    <property type="evidence" value="ECO:0007669"/>
    <property type="project" value="InterPro"/>
</dbReference>